<reference evidence="3" key="1">
    <citation type="submission" date="2025-08" db="UniProtKB">
        <authorList>
            <consortium name="RefSeq"/>
        </authorList>
    </citation>
    <scope>IDENTIFICATION</scope>
</reference>
<feature type="compositionally biased region" description="Gly residues" evidence="1">
    <location>
        <begin position="553"/>
        <end position="563"/>
    </location>
</feature>
<dbReference type="OrthoDB" id="8965081at2759"/>
<feature type="region of interest" description="Disordered" evidence="1">
    <location>
        <begin position="550"/>
        <end position="575"/>
    </location>
</feature>
<dbReference type="AlphaFoldDB" id="A0A6P8FZ55"/>
<feature type="compositionally biased region" description="Basic and acidic residues" evidence="1">
    <location>
        <begin position="475"/>
        <end position="494"/>
    </location>
</feature>
<organism evidence="2 3">
    <name type="scientific">Clupea harengus</name>
    <name type="common">Atlantic herring</name>
    <dbReference type="NCBI Taxonomy" id="7950"/>
    <lineage>
        <taxon>Eukaryota</taxon>
        <taxon>Metazoa</taxon>
        <taxon>Chordata</taxon>
        <taxon>Craniata</taxon>
        <taxon>Vertebrata</taxon>
        <taxon>Euteleostomi</taxon>
        <taxon>Actinopterygii</taxon>
        <taxon>Neopterygii</taxon>
        <taxon>Teleostei</taxon>
        <taxon>Clupei</taxon>
        <taxon>Clupeiformes</taxon>
        <taxon>Clupeoidei</taxon>
        <taxon>Clupeidae</taxon>
        <taxon>Clupea</taxon>
    </lineage>
</organism>
<feature type="compositionally biased region" description="Basic residues" evidence="1">
    <location>
        <begin position="190"/>
        <end position="200"/>
    </location>
</feature>
<name>A0A6P8FZ55_CLUHA</name>
<sequence length="608" mass="65399">MLQQNNNNNYPCLDRAILQDSGKSGVPFASPLEFGDMSLIKTLRAWARSGMSAKARGGSAPLHHHLAKSCQQSSGSGQGPGAPLTGRTGHARVAGGGQAGLGALVTVATLKASEGGRQTQTRCLLLKAEGRNYVCAVSGANRGGPAGQAPPSRATLVGSWLRETVVGSKEVSGAKSTSQNGQCDGEVFRVKPRPAKKWRKLSNSAASFAAGAETAPGGQEHDSSIQKLDESQQKQRQDGAKSNCASARLNVHGRKQTRGSAQRGNSRTKERRGPARPVSRQNSLHDTAVLAKENVDLINVPCAEHCSRRVKADPKKTWSDCTTGSESKEVANRDVTEPSLQISHFKEPPNREEENTSLHNSLGEVEEETIKSPDRTGDTVCSVKEKDQTTKLRDTDPAEEVLSSRWVDRNLSPERRCCTELGLDKQHCCCKDLDTDFTNSKDLPEPGLIDKSEEEIVDLNRLSLTDIKPPYGHLCAERDSERGDELDGRVENHPESNLLSASPQTEKEGAPQGLVNVEARSGQNPDEAHAAEDHGKEGQLSARALRTFPLAKEGGGGGGGGEGSGEEQRDSGIRSTDNNLPWTCHSCCYSPCRRRRHHCGFCCRTCSP</sequence>
<feature type="compositionally biased region" description="Basic and acidic residues" evidence="1">
    <location>
        <begin position="219"/>
        <end position="239"/>
    </location>
</feature>
<dbReference type="KEGG" id="char:116221760"/>
<feature type="region of interest" description="Disordered" evidence="1">
    <location>
        <begin position="54"/>
        <end position="93"/>
    </location>
</feature>
<evidence type="ECO:0000313" key="2">
    <source>
        <dbReference type="Proteomes" id="UP000515152"/>
    </source>
</evidence>
<evidence type="ECO:0000256" key="1">
    <source>
        <dbReference type="SAM" id="MobiDB-lite"/>
    </source>
</evidence>
<feature type="compositionally biased region" description="Low complexity" evidence="1">
    <location>
        <begin position="202"/>
        <end position="215"/>
    </location>
</feature>
<dbReference type="RefSeq" id="XP_031428761.1">
    <property type="nucleotide sequence ID" value="XM_031572901.2"/>
</dbReference>
<dbReference type="Proteomes" id="UP000515152">
    <property type="component" value="Chromosome 9"/>
</dbReference>
<evidence type="ECO:0000313" key="3">
    <source>
        <dbReference type="RefSeq" id="XP_031428761.1"/>
    </source>
</evidence>
<feature type="region of interest" description="Disordered" evidence="1">
    <location>
        <begin position="361"/>
        <end position="380"/>
    </location>
</feature>
<feature type="compositionally biased region" description="Basic and acidic residues" evidence="1">
    <location>
        <begin position="368"/>
        <end position="380"/>
    </location>
</feature>
<feature type="region of interest" description="Disordered" evidence="1">
    <location>
        <begin position="168"/>
        <end position="286"/>
    </location>
</feature>
<gene>
    <name evidence="3" type="primary">LOC116221760</name>
</gene>
<keyword evidence="2" id="KW-1185">Reference proteome</keyword>
<feature type="region of interest" description="Disordered" evidence="1">
    <location>
        <begin position="471"/>
        <end position="511"/>
    </location>
</feature>
<protein>
    <submittedName>
        <fullName evidence="3">Uncharacterized protein LOC116221760</fullName>
    </submittedName>
</protein>
<feature type="compositionally biased region" description="Polar residues" evidence="1">
    <location>
        <begin position="495"/>
        <end position="504"/>
    </location>
</feature>
<dbReference type="GeneID" id="116221760"/>
<proteinExistence type="predicted"/>
<accession>A0A6P8FZ55</accession>